<dbReference type="Pfam" id="PF00722">
    <property type="entry name" value="Glyco_hydro_16"/>
    <property type="match status" value="1"/>
</dbReference>
<dbReference type="PANTHER" id="PTHR10963">
    <property type="entry name" value="GLYCOSYL HYDROLASE-RELATED"/>
    <property type="match status" value="1"/>
</dbReference>
<evidence type="ECO:0000256" key="3">
    <source>
        <dbReference type="ARBA" id="ARBA00023295"/>
    </source>
</evidence>
<feature type="chain" id="PRO_5040994336" evidence="5">
    <location>
        <begin position="21"/>
        <end position="460"/>
    </location>
</feature>
<dbReference type="OrthoDB" id="4781at2759"/>
<protein>
    <submittedName>
        <fullName evidence="7">Glycosidase CRH2</fullName>
    </submittedName>
</protein>
<dbReference type="GO" id="GO:0005975">
    <property type="term" value="P:carbohydrate metabolic process"/>
    <property type="evidence" value="ECO:0007669"/>
    <property type="project" value="InterPro"/>
</dbReference>
<evidence type="ECO:0000259" key="6">
    <source>
        <dbReference type="PROSITE" id="PS51762"/>
    </source>
</evidence>
<sequence>MIKLTIFTTALGALAGLVFADSTCTASAPCYREGYCDSGPMFCMWSLCDDSKSYNSTSCWPAEGCSNQVIDFDSSADVIAIRNYTGNPNTNALVSIFEPNNAAIEDGKLVLSMTYNADEKKGFGATTDVTHSIQYGRVTARIKTAAVALGTVTAFIIRNDQIGDEIDFEWVGLDPTQVETNYFYHDILDYGNSEYYKIGADSSADYHDYTIDWSPDAVSWILDGKTLRTVNREDTYDSKTKEYQFPAAAGRVAFSIWDGGNSGAEGTEEWAGTPTPWTSSTVYKMYVESLQIECNADTNQIDTSSAGDDSTTESISVEIDTTSETDATSSADDADGSNSSDDADGSGSSDDADGSGSSDDTDGSSSSDNSGNASVTLTDGSGTTDTTDTSDSTDTADAAGSTDATDTTDITDTTYATYTSTSETSDIVDGGATTTTTTDTVTSTSVSNDKCHLVTIVRPI</sequence>
<dbReference type="InterPro" id="IPR050546">
    <property type="entry name" value="Glycosyl_Hydrlase_16"/>
</dbReference>
<dbReference type="EMBL" id="JANBOJ010000040">
    <property type="protein sequence ID" value="KAJ1724160.1"/>
    <property type="molecule type" value="Genomic_DNA"/>
</dbReference>
<evidence type="ECO:0000313" key="8">
    <source>
        <dbReference type="Proteomes" id="UP001149813"/>
    </source>
</evidence>
<evidence type="ECO:0000256" key="5">
    <source>
        <dbReference type="SAM" id="SignalP"/>
    </source>
</evidence>
<feature type="domain" description="GH16" evidence="6">
    <location>
        <begin position="49"/>
        <end position="295"/>
    </location>
</feature>
<dbReference type="AlphaFoldDB" id="A0A9W7Y3S5"/>
<evidence type="ECO:0000256" key="4">
    <source>
        <dbReference type="SAM" id="MobiDB-lite"/>
    </source>
</evidence>
<dbReference type="Proteomes" id="UP001149813">
    <property type="component" value="Unassembled WGS sequence"/>
</dbReference>
<proteinExistence type="predicted"/>
<evidence type="ECO:0000256" key="1">
    <source>
        <dbReference type="ARBA" id="ARBA00022729"/>
    </source>
</evidence>
<evidence type="ECO:0000313" key="7">
    <source>
        <dbReference type="EMBL" id="KAJ1724160.1"/>
    </source>
</evidence>
<feature type="region of interest" description="Disordered" evidence="4">
    <location>
        <begin position="424"/>
        <end position="444"/>
    </location>
</feature>
<dbReference type="SUPFAM" id="SSF49899">
    <property type="entry name" value="Concanavalin A-like lectins/glucanases"/>
    <property type="match status" value="1"/>
</dbReference>
<keyword evidence="3 7" id="KW-0326">Glycosidase</keyword>
<feature type="compositionally biased region" description="Low complexity" evidence="4">
    <location>
        <begin position="320"/>
        <end position="408"/>
    </location>
</feature>
<dbReference type="GO" id="GO:0004553">
    <property type="term" value="F:hydrolase activity, hydrolyzing O-glycosyl compounds"/>
    <property type="evidence" value="ECO:0007669"/>
    <property type="project" value="InterPro"/>
</dbReference>
<dbReference type="Gene3D" id="2.60.120.200">
    <property type="match status" value="1"/>
</dbReference>
<dbReference type="PANTHER" id="PTHR10963:SF22">
    <property type="entry name" value="GLYCOSIDASE CRH2-RELATED"/>
    <property type="match status" value="1"/>
</dbReference>
<feature type="region of interest" description="Disordered" evidence="4">
    <location>
        <begin position="319"/>
        <end position="408"/>
    </location>
</feature>
<accession>A0A9W7Y3S5</accession>
<reference evidence="7" key="1">
    <citation type="submission" date="2022-07" db="EMBL/GenBank/DDBJ databases">
        <title>Phylogenomic reconstructions and comparative analyses of Kickxellomycotina fungi.</title>
        <authorList>
            <person name="Reynolds N.K."/>
            <person name="Stajich J.E."/>
            <person name="Barry K."/>
            <person name="Grigoriev I.V."/>
            <person name="Crous P."/>
            <person name="Smith M.E."/>
        </authorList>
    </citation>
    <scope>NUCLEOTIDE SEQUENCE</scope>
    <source>
        <strain evidence="7">NBRC 32514</strain>
    </source>
</reference>
<gene>
    <name evidence="7" type="primary">UTR2_2</name>
    <name evidence="7" type="ORF">LPJ53_001557</name>
</gene>
<evidence type="ECO:0000256" key="2">
    <source>
        <dbReference type="ARBA" id="ARBA00022801"/>
    </source>
</evidence>
<keyword evidence="1 5" id="KW-0732">Signal</keyword>
<feature type="signal peptide" evidence="5">
    <location>
        <begin position="1"/>
        <end position="20"/>
    </location>
</feature>
<keyword evidence="8" id="KW-1185">Reference proteome</keyword>
<dbReference type="InterPro" id="IPR000757">
    <property type="entry name" value="Beta-glucanase-like"/>
</dbReference>
<dbReference type="PROSITE" id="PS51762">
    <property type="entry name" value="GH16_2"/>
    <property type="match status" value="1"/>
</dbReference>
<dbReference type="InterPro" id="IPR013320">
    <property type="entry name" value="ConA-like_dom_sf"/>
</dbReference>
<name>A0A9W7Y3S5_9FUNG</name>
<feature type="compositionally biased region" description="Low complexity" evidence="4">
    <location>
        <begin position="433"/>
        <end position="444"/>
    </location>
</feature>
<keyword evidence="2" id="KW-0378">Hydrolase</keyword>
<organism evidence="7 8">
    <name type="scientific">Coemansia erecta</name>
    <dbReference type="NCBI Taxonomy" id="147472"/>
    <lineage>
        <taxon>Eukaryota</taxon>
        <taxon>Fungi</taxon>
        <taxon>Fungi incertae sedis</taxon>
        <taxon>Zoopagomycota</taxon>
        <taxon>Kickxellomycotina</taxon>
        <taxon>Kickxellomycetes</taxon>
        <taxon>Kickxellales</taxon>
        <taxon>Kickxellaceae</taxon>
        <taxon>Coemansia</taxon>
    </lineage>
</organism>
<comment type="caution">
    <text evidence="7">The sequence shown here is derived from an EMBL/GenBank/DDBJ whole genome shotgun (WGS) entry which is preliminary data.</text>
</comment>